<proteinExistence type="predicted"/>
<dbReference type="Proteomes" id="UP000702209">
    <property type="component" value="Unassembled WGS sequence"/>
</dbReference>
<comment type="caution">
    <text evidence="1">The sequence shown here is derived from an EMBL/GenBank/DDBJ whole genome shotgun (WGS) entry which is preliminary data.</text>
</comment>
<accession>A0ABS0CUZ7</accession>
<dbReference type="EMBL" id="JADLQX010000018">
    <property type="protein sequence ID" value="MBF6300428.1"/>
    <property type="molecule type" value="Genomic_DNA"/>
</dbReference>
<organism evidence="1 2">
    <name type="scientific">Nocardia amamiensis</name>
    <dbReference type="NCBI Taxonomy" id="404578"/>
    <lineage>
        <taxon>Bacteria</taxon>
        <taxon>Bacillati</taxon>
        <taxon>Actinomycetota</taxon>
        <taxon>Actinomycetes</taxon>
        <taxon>Mycobacteriales</taxon>
        <taxon>Nocardiaceae</taxon>
        <taxon>Nocardia</taxon>
    </lineage>
</organism>
<evidence type="ECO:0000313" key="2">
    <source>
        <dbReference type="Proteomes" id="UP000702209"/>
    </source>
</evidence>
<sequence length="118" mass="12886">MAPAATVFGKAFLEALAQRAADGAAALPAQLRQRWFRRARRSHGDLEVVTVLDLENVDTAAILVTADLPDEARLALLDLDPTEPGLHGKVLGWDTERRQWVTVEAPVTQVSPHQGDRV</sequence>
<protein>
    <submittedName>
        <fullName evidence="1">Uncharacterized protein</fullName>
    </submittedName>
</protein>
<evidence type="ECO:0000313" key="1">
    <source>
        <dbReference type="EMBL" id="MBF6300428.1"/>
    </source>
</evidence>
<keyword evidence="2" id="KW-1185">Reference proteome</keyword>
<gene>
    <name evidence="1" type="ORF">IU459_23195</name>
</gene>
<reference evidence="1 2" key="1">
    <citation type="submission" date="2020-10" db="EMBL/GenBank/DDBJ databases">
        <title>Identification of Nocardia species via Next-generation sequencing and recognition of intraspecies genetic diversity.</title>
        <authorList>
            <person name="Li P."/>
            <person name="Li P."/>
            <person name="Lu B."/>
        </authorList>
    </citation>
    <scope>NUCLEOTIDE SEQUENCE [LARGE SCALE GENOMIC DNA]</scope>
    <source>
        <strain evidence="1 2">BJ06-0157</strain>
    </source>
</reference>
<name>A0ABS0CUZ7_9NOCA</name>
<dbReference type="RefSeq" id="WP_195131673.1">
    <property type="nucleotide sequence ID" value="NZ_JADLQX010000018.1"/>
</dbReference>